<organism evidence="3 4">
    <name type="scientific">Fibroporia radiculosa</name>
    <dbReference type="NCBI Taxonomy" id="599839"/>
    <lineage>
        <taxon>Eukaryota</taxon>
        <taxon>Fungi</taxon>
        <taxon>Dikarya</taxon>
        <taxon>Basidiomycota</taxon>
        <taxon>Agaricomycotina</taxon>
        <taxon>Agaricomycetes</taxon>
        <taxon>Polyporales</taxon>
        <taxon>Fibroporiaceae</taxon>
        <taxon>Fibroporia</taxon>
    </lineage>
</organism>
<reference evidence="3 4" key="1">
    <citation type="journal article" date="2012" name="Appl. Environ. Microbiol.">
        <title>Short-read sequencing for genomic analysis of the brown rot fungus Fibroporia radiculosa.</title>
        <authorList>
            <person name="Tang J.D."/>
            <person name="Perkins A.D."/>
            <person name="Sonstegard T.S."/>
            <person name="Schroeder S.G."/>
            <person name="Burgess S.C."/>
            <person name="Diehl S.V."/>
        </authorList>
    </citation>
    <scope>NUCLEOTIDE SEQUENCE [LARGE SCALE GENOMIC DNA]</scope>
    <source>
        <strain evidence="3 4">TFFH 294</strain>
    </source>
</reference>
<proteinExistence type="predicted"/>
<protein>
    <recommendedName>
        <fullName evidence="2">Telomere-associated protein Rif1 N-terminal domain-containing protein</fullName>
    </recommendedName>
</protein>
<dbReference type="Pfam" id="PF12231">
    <property type="entry name" value="Rif1_N"/>
    <property type="match status" value="1"/>
</dbReference>
<dbReference type="Gene3D" id="1.25.10.10">
    <property type="entry name" value="Leucine-rich Repeat Variant"/>
    <property type="match status" value="1"/>
</dbReference>
<dbReference type="InterPro" id="IPR022031">
    <property type="entry name" value="Rif1_N"/>
</dbReference>
<dbReference type="STRING" id="599839.J4HXZ4"/>
<gene>
    <name evidence="3" type="ORF">FIBRA_05703</name>
</gene>
<accession>J4HXZ4</accession>
<dbReference type="Proteomes" id="UP000006352">
    <property type="component" value="Unassembled WGS sequence"/>
</dbReference>
<feature type="compositionally biased region" description="Low complexity" evidence="1">
    <location>
        <begin position="1080"/>
        <end position="1091"/>
    </location>
</feature>
<feature type="compositionally biased region" description="Polar residues" evidence="1">
    <location>
        <begin position="981"/>
        <end position="996"/>
    </location>
</feature>
<evidence type="ECO:0000313" key="3">
    <source>
        <dbReference type="EMBL" id="CCM03567.1"/>
    </source>
</evidence>
<dbReference type="InterPro" id="IPR016024">
    <property type="entry name" value="ARM-type_fold"/>
</dbReference>
<name>J4HXZ4_9APHY</name>
<feature type="compositionally biased region" description="Polar residues" evidence="1">
    <location>
        <begin position="1108"/>
        <end position="1118"/>
    </location>
</feature>
<feature type="domain" description="Telomere-associated protein Rif1 N-terminal" evidence="2">
    <location>
        <begin position="107"/>
        <end position="362"/>
    </location>
</feature>
<evidence type="ECO:0000313" key="4">
    <source>
        <dbReference type="Proteomes" id="UP000006352"/>
    </source>
</evidence>
<keyword evidence="4" id="KW-1185">Reference proteome</keyword>
<dbReference type="InParanoid" id="J4HXZ4"/>
<evidence type="ECO:0000259" key="2">
    <source>
        <dbReference type="Pfam" id="PF12231"/>
    </source>
</evidence>
<dbReference type="GeneID" id="24098478"/>
<evidence type="ECO:0000256" key="1">
    <source>
        <dbReference type="SAM" id="MobiDB-lite"/>
    </source>
</evidence>
<feature type="region of interest" description="Disordered" evidence="1">
    <location>
        <begin position="1322"/>
        <end position="1365"/>
    </location>
</feature>
<feature type="region of interest" description="Disordered" evidence="1">
    <location>
        <begin position="981"/>
        <end position="1008"/>
    </location>
</feature>
<dbReference type="InterPro" id="IPR011989">
    <property type="entry name" value="ARM-like"/>
</dbReference>
<sequence length="1427" mass="158718">MPSSVSTYFKGPIATFQESREDFAFENLSLHDISEAYNIFSVRVKGIASIFDERFHRNALAHVQDNAALITKCLRRDIHRAFTDPFVAVSQGNPASYLGESVQPALTEEDIKYARDVSVVCYQALGLLASIVQFPVFSELFSMTDLIELVDEVMTIAPAPSLPVMSSMKVRSLAVWVLTSIRLPELLKQRSSQLVSALMSVIEREDSEILVSDSLKALQTYLHTHPSFFVELVTRMIPIVLERLRSSSQLVRSHAANTLSAFVFALLSLPQPIGEAQRILAQQSVFSFIESTSKRQLPSATSRSTLTDILLAALQSKQTHVAGQGHVWALVVLASIIVLSDRDVFTHAPTLRLVGACFSHTMHYLEAALALHIRVWRCLVWAFGRMKTRSVLDHPKGNVSEKQRDTIRRTLLVVKDELRGGIGLAVISLLQSSSIPCPGHHEMSQLGCDLSMLLAVVTAMVKSRYNAIHVHGRGVIKKLLSSIAVHPTAWAMADPINGLNKVLAMELFDGTVLWADKDKLATLASTVDNVNVDDVRPLTEAEIICHWEDLLDVWILCVRKAASASGIFALGDDLTSMWKRLLSPQARIAREHGHLTTPPDFVHRVVGVIVDFLHFKGMAEDDSIELVPLVLVKELWTSVESILSTSWLRNMSGNILTAVLSHQYSLDREDVKVAWGELCAVLVISSGPDLLRKLAAEDEDEREIDLKRYLWFALARSWQSALPVASWSDTISLLAMPIGLWNVSDDEMEIWSELISFGIRCASVTSVSSSTIVDTIISRARYSFGRYPIHPQIVVSLLKHLRLHTVDTIPSQFFSFLNNFLNDMYLLHDVHLSLEVLQLLGDLLSTCPGNLLIPAVSALSDGVSTWIRDEAHLMPDEELNYNVIIPLYCDTLNHLRNCTFTREALEDLSLFFHSAFHRIPAPARGPIALRDFWESIRSYLGPLIYCLPENIKNILKPCYTYLGGTAPSEISADSQLEFQSQSQDFVPETPLSQQGLNRPPCPLAGRLDENSMVEPSIHTREGSSTSRPVSAATYQSLEVPCVLPELTNQRYMNETVRNIVAHGRRESSSPSAQVDHTHPRSSSPAYLSSSPTTDKTGLSKGRMRQEPQRLQTEESITPKSPKRKRSRLEFQSSSQGDRMDVGQCSDVMVRPYRDPSRETGSSSSSIPKIRRLEGSRSVSEPRSLRWRLDCVEVPTYAQITRRRAKSRFPRTSLRKPTMSMSPEVPILTKASLPSVSRALTPSSDDYATWEMGVDLDEVKRGMILASDDNDILHDEPSNSQLAERELFTPTTQRYAKMPGRFALDLLPFYILQCSVAEFEEAVPSSQDDEASTQPAEDNSAPGRAHSAPACTLSGRPQSPTATPLRRVHTTSNALGALHKAYEDMKVAGSQMSLEEVLAATKLVHDMDGFLKQRLMQHFNEGQGSGSR</sequence>
<dbReference type="EMBL" id="HE797117">
    <property type="protein sequence ID" value="CCM03567.1"/>
    <property type="molecule type" value="Genomic_DNA"/>
</dbReference>
<dbReference type="HOGENOM" id="CLU_001598_1_0_1"/>
<feature type="region of interest" description="Disordered" evidence="1">
    <location>
        <begin position="1063"/>
        <end position="1178"/>
    </location>
</feature>
<dbReference type="OrthoDB" id="3259617at2759"/>
<dbReference type="RefSeq" id="XP_012182850.1">
    <property type="nucleotide sequence ID" value="XM_012327460.1"/>
</dbReference>
<dbReference type="SUPFAM" id="SSF48371">
    <property type="entry name" value="ARM repeat"/>
    <property type="match status" value="1"/>
</dbReference>